<name>A0A0C3GT83_OIDMZ</name>
<protein>
    <recommendedName>
        <fullName evidence="1">Transcription activator GCR1-like domain-containing protein</fullName>
    </recommendedName>
</protein>
<evidence type="ECO:0000313" key="2">
    <source>
        <dbReference type="EMBL" id="KIM99225.1"/>
    </source>
</evidence>
<keyword evidence="3" id="KW-1185">Reference proteome</keyword>
<dbReference type="GO" id="GO:0060963">
    <property type="term" value="P:positive regulation of ribosomal protein gene transcription by RNA polymerase II"/>
    <property type="evidence" value="ECO:0007669"/>
    <property type="project" value="TreeGrafter"/>
</dbReference>
<dbReference type="OrthoDB" id="428577at2759"/>
<sequence length="205" mass="22983">MEFPGHPIFQDPVFETSEYRAFELRVRGTLAIAVEQDPDTIAIQRAISAINDHLHTMTGVIQNGQVTHAQALCSLDDLLTTRIEQKIESIAGALKAPQLQYRMSRTIQTIPELWQEWTVGLQGQPSIERLDELHGSSWRSGPAAASERQFYSRRKTLIAEIRRLAAAIKAPPDKEAYNSVVLRLEDERKRAGASLSKVIDALKRA</sequence>
<dbReference type="GO" id="GO:0000981">
    <property type="term" value="F:DNA-binding transcription factor activity, RNA polymerase II-specific"/>
    <property type="evidence" value="ECO:0007669"/>
    <property type="project" value="TreeGrafter"/>
</dbReference>
<feature type="domain" description="Transcription activator GCR1-like" evidence="1">
    <location>
        <begin position="101"/>
        <end position="169"/>
    </location>
</feature>
<dbReference type="PANTHER" id="PTHR37784:SF2">
    <property type="entry name" value="HIGH-OSMOLARITY-INDUCED TRANSCRIPTION PROTEIN 1"/>
    <property type="match status" value="1"/>
</dbReference>
<reference evidence="3" key="2">
    <citation type="submission" date="2015-01" db="EMBL/GenBank/DDBJ databases">
        <title>Evolutionary Origins and Diversification of the Mycorrhizal Mutualists.</title>
        <authorList>
            <consortium name="DOE Joint Genome Institute"/>
            <consortium name="Mycorrhizal Genomics Consortium"/>
            <person name="Kohler A."/>
            <person name="Kuo A."/>
            <person name="Nagy L.G."/>
            <person name="Floudas D."/>
            <person name="Copeland A."/>
            <person name="Barry K.W."/>
            <person name="Cichocki N."/>
            <person name="Veneault-Fourrey C."/>
            <person name="LaButti K."/>
            <person name="Lindquist E.A."/>
            <person name="Lipzen A."/>
            <person name="Lundell T."/>
            <person name="Morin E."/>
            <person name="Murat C."/>
            <person name="Riley R."/>
            <person name="Ohm R."/>
            <person name="Sun H."/>
            <person name="Tunlid A."/>
            <person name="Henrissat B."/>
            <person name="Grigoriev I.V."/>
            <person name="Hibbett D.S."/>
            <person name="Martin F."/>
        </authorList>
    </citation>
    <scope>NUCLEOTIDE SEQUENCE [LARGE SCALE GENOMIC DNA]</scope>
    <source>
        <strain evidence="3">Zn</strain>
    </source>
</reference>
<dbReference type="AlphaFoldDB" id="A0A0C3GT83"/>
<dbReference type="EMBL" id="KN832879">
    <property type="protein sequence ID" value="KIM99225.1"/>
    <property type="molecule type" value="Genomic_DNA"/>
</dbReference>
<dbReference type="InterPro" id="IPR052146">
    <property type="entry name" value="HOT1"/>
</dbReference>
<dbReference type="InParanoid" id="A0A0C3GT83"/>
<dbReference type="GO" id="GO:0000978">
    <property type="term" value="F:RNA polymerase II cis-regulatory region sequence-specific DNA binding"/>
    <property type="evidence" value="ECO:0007669"/>
    <property type="project" value="TreeGrafter"/>
</dbReference>
<reference evidence="2 3" key="1">
    <citation type="submission" date="2014-04" db="EMBL/GenBank/DDBJ databases">
        <authorList>
            <consortium name="DOE Joint Genome Institute"/>
            <person name="Kuo A."/>
            <person name="Martino E."/>
            <person name="Perotto S."/>
            <person name="Kohler A."/>
            <person name="Nagy L.G."/>
            <person name="Floudas D."/>
            <person name="Copeland A."/>
            <person name="Barry K.W."/>
            <person name="Cichocki N."/>
            <person name="Veneault-Fourrey C."/>
            <person name="LaButti K."/>
            <person name="Lindquist E.A."/>
            <person name="Lipzen A."/>
            <person name="Lundell T."/>
            <person name="Morin E."/>
            <person name="Murat C."/>
            <person name="Sun H."/>
            <person name="Tunlid A."/>
            <person name="Henrissat B."/>
            <person name="Grigoriev I.V."/>
            <person name="Hibbett D.S."/>
            <person name="Martin F."/>
            <person name="Nordberg H.P."/>
            <person name="Cantor M.N."/>
            <person name="Hua S.X."/>
        </authorList>
    </citation>
    <scope>NUCLEOTIDE SEQUENCE [LARGE SCALE GENOMIC DNA]</scope>
    <source>
        <strain evidence="2 3">Zn</strain>
    </source>
</reference>
<dbReference type="InterPro" id="IPR022210">
    <property type="entry name" value="TF_GCR1-like"/>
</dbReference>
<dbReference type="STRING" id="913774.A0A0C3GT83"/>
<dbReference type="Proteomes" id="UP000054321">
    <property type="component" value="Unassembled WGS sequence"/>
</dbReference>
<dbReference type="PANTHER" id="PTHR37784">
    <property type="entry name" value="PROTEIN MSN1"/>
    <property type="match status" value="1"/>
</dbReference>
<dbReference type="HOGENOM" id="CLU_1455316_0_0_1"/>
<evidence type="ECO:0000313" key="3">
    <source>
        <dbReference type="Proteomes" id="UP000054321"/>
    </source>
</evidence>
<proteinExistence type="predicted"/>
<dbReference type="Pfam" id="PF12550">
    <property type="entry name" value="GCR1_C"/>
    <property type="match status" value="1"/>
</dbReference>
<organism evidence="2 3">
    <name type="scientific">Oidiodendron maius (strain Zn)</name>
    <dbReference type="NCBI Taxonomy" id="913774"/>
    <lineage>
        <taxon>Eukaryota</taxon>
        <taxon>Fungi</taxon>
        <taxon>Dikarya</taxon>
        <taxon>Ascomycota</taxon>
        <taxon>Pezizomycotina</taxon>
        <taxon>Leotiomycetes</taxon>
        <taxon>Leotiomycetes incertae sedis</taxon>
        <taxon>Myxotrichaceae</taxon>
        <taxon>Oidiodendron</taxon>
    </lineage>
</organism>
<accession>A0A0C3GT83</accession>
<evidence type="ECO:0000259" key="1">
    <source>
        <dbReference type="Pfam" id="PF12550"/>
    </source>
</evidence>
<gene>
    <name evidence="2" type="ORF">OIDMADRAFT_127126</name>
</gene>